<dbReference type="InterPro" id="IPR006189">
    <property type="entry name" value="CHASE_dom"/>
</dbReference>
<keyword evidence="10" id="KW-0902">Two-component regulatory system</keyword>
<dbReference type="PANTHER" id="PTHR43065:SF46">
    <property type="entry name" value="C4-DICARBOXYLATE TRANSPORT SENSOR PROTEIN DCTB"/>
    <property type="match status" value="1"/>
</dbReference>
<dbReference type="Proteomes" id="UP000022141">
    <property type="component" value="Unassembled WGS sequence"/>
</dbReference>
<dbReference type="Pfam" id="PF13188">
    <property type="entry name" value="PAS_8"/>
    <property type="match status" value="1"/>
</dbReference>
<dbReference type="Gene3D" id="1.10.287.130">
    <property type="match status" value="1"/>
</dbReference>
<dbReference type="InterPro" id="IPR004358">
    <property type="entry name" value="Sig_transdc_His_kin-like_C"/>
</dbReference>
<dbReference type="eggNOG" id="COG4191">
    <property type="taxonomic scope" value="Bacteria"/>
</dbReference>
<dbReference type="Pfam" id="PF02518">
    <property type="entry name" value="HATPase_c"/>
    <property type="match status" value="1"/>
</dbReference>
<dbReference type="PROSITE" id="PS50109">
    <property type="entry name" value="HIS_KIN"/>
    <property type="match status" value="1"/>
</dbReference>
<evidence type="ECO:0000256" key="1">
    <source>
        <dbReference type="ARBA" id="ARBA00000085"/>
    </source>
</evidence>
<evidence type="ECO:0000313" key="16">
    <source>
        <dbReference type="Proteomes" id="UP000022141"/>
    </source>
</evidence>
<dbReference type="AlphaFoldDB" id="A0A011PFG8"/>
<dbReference type="Pfam" id="PF03924">
    <property type="entry name" value="CHASE"/>
    <property type="match status" value="1"/>
</dbReference>
<dbReference type="NCBIfam" id="TIGR00229">
    <property type="entry name" value="sensory_box"/>
    <property type="match status" value="1"/>
</dbReference>
<evidence type="ECO:0000256" key="10">
    <source>
        <dbReference type="ARBA" id="ARBA00023012"/>
    </source>
</evidence>
<evidence type="ECO:0000256" key="4">
    <source>
        <dbReference type="ARBA" id="ARBA00022679"/>
    </source>
</evidence>
<gene>
    <name evidence="15" type="primary">kinE_2</name>
    <name evidence="15" type="ORF">AW11_03120</name>
</gene>
<dbReference type="InterPro" id="IPR042240">
    <property type="entry name" value="CHASE_sf"/>
</dbReference>
<keyword evidence="11 12" id="KW-0472">Membrane</keyword>
<keyword evidence="4 15" id="KW-0808">Transferase</keyword>
<comment type="caution">
    <text evidence="15">The sequence shown here is derived from an EMBL/GenBank/DDBJ whole genome shotgun (WGS) entry which is preliminary data.</text>
</comment>
<dbReference type="Gene3D" id="3.30.565.10">
    <property type="entry name" value="Histidine kinase-like ATPase, C-terminal domain"/>
    <property type="match status" value="1"/>
</dbReference>
<dbReference type="PANTHER" id="PTHR43065">
    <property type="entry name" value="SENSOR HISTIDINE KINASE"/>
    <property type="match status" value="1"/>
</dbReference>
<dbReference type="SMART" id="SM00091">
    <property type="entry name" value="PAS"/>
    <property type="match status" value="2"/>
</dbReference>
<comment type="catalytic activity">
    <reaction evidence="1">
        <text>ATP + protein L-histidine = ADP + protein N-phospho-L-histidine.</text>
        <dbReference type="EC" id="2.7.13.3"/>
    </reaction>
</comment>
<dbReference type="Gene3D" id="3.30.450.350">
    <property type="entry name" value="CHASE domain"/>
    <property type="match status" value="1"/>
</dbReference>
<dbReference type="InterPro" id="IPR036890">
    <property type="entry name" value="HATPase_C_sf"/>
</dbReference>
<dbReference type="eggNOG" id="COG2202">
    <property type="taxonomic scope" value="Bacteria"/>
</dbReference>
<protein>
    <recommendedName>
        <fullName evidence="3">histidine kinase</fullName>
        <ecNumber evidence="3">2.7.13.3</ecNumber>
    </recommendedName>
</protein>
<dbReference type="GO" id="GO:0000160">
    <property type="term" value="P:phosphorelay signal transduction system"/>
    <property type="evidence" value="ECO:0007669"/>
    <property type="project" value="UniProtKB-KW"/>
</dbReference>
<keyword evidence="9 12" id="KW-1133">Transmembrane helix</keyword>
<dbReference type="SUPFAM" id="SSF55874">
    <property type="entry name" value="ATPase domain of HSP90 chaperone/DNA topoisomerase II/histidine kinase"/>
    <property type="match status" value="1"/>
</dbReference>
<comment type="subcellular location">
    <subcellularLocation>
        <location evidence="2">Membrane</location>
    </subcellularLocation>
</comment>
<reference evidence="15" key="1">
    <citation type="submission" date="2014-02" db="EMBL/GenBank/DDBJ databases">
        <title>Expanding our view of genomic diversity in Candidatus Accumulibacter clades.</title>
        <authorList>
            <person name="Skennerton C.T."/>
            <person name="Barr J.J."/>
            <person name="Slater F.R."/>
            <person name="Bond P.L."/>
            <person name="Tyson G.W."/>
        </authorList>
    </citation>
    <scope>NUCLEOTIDE SEQUENCE [LARGE SCALE GENOMIC DNA]</scope>
</reference>
<dbReference type="GO" id="GO:0004673">
    <property type="term" value="F:protein histidine kinase activity"/>
    <property type="evidence" value="ECO:0007669"/>
    <property type="project" value="UniProtKB-EC"/>
</dbReference>
<evidence type="ECO:0000256" key="2">
    <source>
        <dbReference type="ARBA" id="ARBA00004370"/>
    </source>
</evidence>
<dbReference type="InterPro" id="IPR001610">
    <property type="entry name" value="PAC"/>
</dbReference>
<dbReference type="PRINTS" id="PR00344">
    <property type="entry name" value="BCTRLSENSOR"/>
</dbReference>
<proteinExistence type="predicted"/>
<keyword evidence="5 12" id="KW-0812">Transmembrane</keyword>
<feature type="domain" description="PAC" evidence="14">
    <location>
        <begin position="446"/>
        <end position="499"/>
    </location>
</feature>
<dbReference type="EC" id="2.7.13.3" evidence="3"/>
<dbReference type="GO" id="GO:0005524">
    <property type="term" value="F:ATP binding"/>
    <property type="evidence" value="ECO:0007669"/>
    <property type="project" value="UniProtKB-KW"/>
</dbReference>
<feature type="transmembrane region" description="Helical" evidence="12">
    <location>
        <begin position="331"/>
        <end position="351"/>
    </location>
</feature>
<accession>A0A011PFG8</accession>
<evidence type="ECO:0000259" key="14">
    <source>
        <dbReference type="PROSITE" id="PS50113"/>
    </source>
</evidence>
<sequence>MFDNLRKYAAAYSVAIGGVLLTCLSSWNVREELQTGHLKEFEWAARDRIEAVHSVVDQGLDALLELRALLHAAQTIDETEFSIFADSILQRRPYIASLLWVPLLPLARQQPSAVVSEIAQAAAAVAAAETDPAASGSTELANRSLVRRAWRAGSRQTTGVELNATSELTALFERARTSGKIAVSGRVVPPRGESVPLIYAALPVYASGTATGEVNSRRAADQVSQALLEPLGFVVGVYDVEELVHLAISVLEPRGVEVLVRDDSAGGDADFVHFYASRLEPGSAATADGALPEQDQDQPRLVARIAVGDRNWSVTGVATHTFRTAEAFTEAHWLVMVGGILFTALLSFYLVRSRRELDNRIRLAQTLYEREELFRQLAETVDVVFWATNASATRLEYIGPAFQQIAGERAWLERTAPSLLLDVFEPDGRRKLSAAIAHLQADGGQFAVELPLCSPGDQVLRWLRVRGFPVHEAGDELTRIVGFCQDITEQKLAEDALRDSEAKLRALFNHSPDIIFTVDEEARILLYNRPWTYPVGGAGEKRSELILPSEVRQRYLEKLRQTFASGQIEHCQYTTGDATWWEVRMVPTASANAANLQNTLMAAMVVITDITENRKLQWQAIRSARLASLGVLSAGIAHEISNPNHAIMANAALLARIWQDALPILREYEQEQGDFLLAGLSPRQAQEIVARGMGDIGENAKRIQKIIANLKHLGKQDGGQMDELADIGQILKSAVTLLDARIREHTDALILDLPDGLPAVRGNVQQLEQVFINVIVNALESLPERSRSVKVSGKLDSAGRRIIVRVKDRGVGMSEEVMAQVGEPFFTTKSESGGTGLGLSISSSIVEKHGGVLRFAANKKLGATVTIDLPISMEK</sequence>
<evidence type="ECO:0000256" key="6">
    <source>
        <dbReference type="ARBA" id="ARBA00022741"/>
    </source>
</evidence>
<dbReference type="STRING" id="1454004.AW11_03120"/>
<dbReference type="SMART" id="SM00086">
    <property type="entry name" value="PAC"/>
    <property type="match status" value="1"/>
</dbReference>
<organism evidence="15 16">
    <name type="scientific">Accumulibacter regalis</name>
    <dbReference type="NCBI Taxonomy" id="522306"/>
    <lineage>
        <taxon>Bacteria</taxon>
        <taxon>Pseudomonadati</taxon>
        <taxon>Pseudomonadota</taxon>
        <taxon>Betaproteobacteria</taxon>
        <taxon>Candidatus Accumulibacter</taxon>
    </lineage>
</organism>
<dbReference type="InterPro" id="IPR035965">
    <property type="entry name" value="PAS-like_dom_sf"/>
</dbReference>
<evidence type="ECO:0000256" key="9">
    <source>
        <dbReference type="ARBA" id="ARBA00022989"/>
    </source>
</evidence>
<dbReference type="InterPro" id="IPR000700">
    <property type="entry name" value="PAS-assoc_C"/>
</dbReference>
<keyword evidence="8" id="KW-0067">ATP-binding</keyword>
<evidence type="ECO:0000313" key="15">
    <source>
        <dbReference type="EMBL" id="EXI86341.1"/>
    </source>
</evidence>
<evidence type="ECO:0000256" key="5">
    <source>
        <dbReference type="ARBA" id="ARBA00022692"/>
    </source>
</evidence>
<dbReference type="PATRIC" id="fig|1454004.3.peg.3219"/>
<keyword evidence="7 15" id="KW-0418">Kinase</keyword>
<keyword evidence="6" id="KW-0547">Nucleotide-binding</keyword>
<dbReference type="InterPro" id="IPR003594">
    <property type="entry name" value="HATPase_dom"/>
</dbReference>
<evidence type="ECO:0000256" key="3">
    <source>
        <dbReference type="ARBA" id="ARBA00012438"/>
    </source>
</evidence>
<dbReference type="InterPro" id="IPR000014">
    <property type="entry name" value="PAS"/>
</dbReference>
<dbReference type="GO" id="GO:0016020">
    <property type="term" value="C:membrane"/>
    <property type="evidence" value="ECO:0007669"/>
    <property type="project" value="UniProtKB-SubCell"/>
</dbReference>
<dbReference type="InterPro" id="IPR005467">
    <property type="entry name" value="His_kinase_dom"/>
</dbReference>
<keyword evidence="16" id="KW-1185">Reference proteome</keyword>
<evidence type="ECO:0000256" key="11">
    <source>
        <dbReference type="ARBA" id="ARBA00023136"/>
    </source>
</evidence>
<feature type="domain" description="Histidine kinase" evidence="13">
    <location>
        <begin position="635"/>
        <end position="873"/>
    </location>
</feature>
<dbReference type="SUPFAM" id="SSF55785">
    <property type="entry name" value="PYP-like sensor domain (PAS domain)"/>
    <property type="match status" value="2"/>
</dbReference>
<name>A0A011PFG8_ACCRE</name>
<dbReference type="EMBL" id="JEMY01000044">
    <property type="protein sequence ID" value="EXI86341.1"/>
    <property type="molecule type" value="Genomic_DNA"/>
</dbReference>
<dbReference type="CDD" id="cd00130">
    <property type="entry name" value="PAS"/>
    <property type="match status" value="1"/>
</dbReference>
<evidence type="ECO:0000256" key="12">
    <source>
        <dbReference type="SAM" id="Phobius"/>
    </source>
</evidence>
<evidence type="ECO:0000259" key="13">
    <source>
        <dbReference type="PROSITE" id="PS50109"/>
    </source>
</evidence>
<dbReference type="SMART" id="SM00387">
    <property type="entry name" value="HATPase_c"/>
    <property type="match status" value="1"/>
</dbReference>
<evidence type="ECO:0000256" key="7">
    <source>
        <dbReference type="ARBA" id="ARBA00022777"/>
    </source>
</evidence>
<dbReference type="Gene3D" id="3.30.450.20">
    <property type="entry name" value="PAS domain"/>
    <property type="match status" value="2"/>
</dbReference>
<evidence type="ECO:0000256" key="8">
    <source>
        <dbReference type="ARBA" id="ARBA00022840"/>
    </source>
</evidence>
<dbReference type="PROSITE" id="PS50113">
    <property type="entry name" value="PAC"/>
    <property type="match status" value="1"/>
</dbReference>